<proteinExistence type="predicted"/>
<comment type="caution">
    <text evidence="2">The sequence shown here is derived from an EMBL/GenBank/DDBJ whole genome shotgun (WGS) entry which is preliminary data.</text>
</comment>
<dbReference type="AlphaFoldDB" id="A0A9D1SH94"/>
<protein>
    <submittedName>
        <fullName evidence="2">Zinc ribbon domain-containing protein</fullName>
    </submittedName>
</protein>
<dbReference type="Gene3D" id="2.20.28.30">
    <property type="entry name" value="RNA polymerase ii, chain L"/>
    <property type="match status" value="1"/>
</dbReference>
<dbReference type="InterPro" id="IPR013429">
    <property type="entry name" value="Regulatory_FmdB_Zinc_ribbon"/>
</dbReference>
<name>A0A9D1SH94_9FIRM</name>
<dbReference type="Pfam" id="PF09723">
    <property type="entry name" value="Zn_ribbon_8"/>
    <property type="match status" value="1"/>
</dbReference>
<evidence type="ECO:0000313" key="3">
    <source>
        <dbReference type="Proteomes" id="UP000824081"/>
    </source>
</evidence>
<dbReference type="SMART" id="SM00834">
    <property type="entry name" value="CxxC_CXXC_SSSS"/>
    <property type="match status" value="1"/>
</dbReference>
<reference evidence="2" key="2">
    <citation type="journal article" date="2021" name="PeerJ">
        <title>Extensive microbial diversity within the chicken gut microbiome revealed by metagenomics and culture.</title>
        <authorList>
            <person name="Gilroy R."/>
            <person name="Ravi A."/>
            <person name="Getino M."/>
            <person name="Pursley I."/>
            <person name="Horton D.L."/>
            <person name="Alikhan N.F."/>
            <person name="Baker D."/>
            <person name="Gharbi K."/>
            <person name="Hall N."/>
            <person name="Watson M."/>
            <person name="Adriaenssens E.M."/>
            <person name="Foster-Nyarko E."/>
            <person name="Jarju S."/>
            <person name="Secka A."/>
            <person name="Antonio M."/>
            <person name="Oren A."/>
            <person name="Chaudhuri R.R."/>
            <person name="La Ragione R."/>
            <person name="Hildebrand F."/>
            <person name="Pallen M.J."/>
        </authorList>
    </citation>
    <scope>NUCLEOTIDE SEQUENCE</scope>
    <source>
        <strain evidence="2">11687</strain>
    </source>
</reference>
<evidence type="ECO:0000313" key="2">
    <source>
        <dbReference type="EMBL" id="HIU59617.1"/>
    </source>
</evidence>
<reference evidence="2" key="1">
    <citation type="submission" date="2020-10" db="EMBL/GenBank/DDBJ databases">
        <authorList>
            <person name="Gilroy R."/>
        </authorList>
    </citation>
    <scope>NUCLEOTIDE SEQUENCE</scope>
    <source>
        <strain evidence="2">11687</strain>
    </source>
</reference>
<evidence type="ECO:0000259" key="1">
    <source>
        <dbReference type="SMART" id="SM00834"/>
    </source>
</evidence>
<organism evidence="2 3">
    <name type="scientific">Candidatus Scatosoma pullistercoris</name>
    <dbReference type="NCBI Taxonomy" id="2840934"/>
    <lineage>
        <taxon>Bacteria</taxon>
        <taxon>Bacillati</taxon>
        <taxon>Bacillota</taxon>
        <taxon>Clostridia</taxon>
        <taxon>Candidatus Scatosoma</taxon>
    </lineage>
</organism>
<dbReference type="Proteomes" id="UP000824081">
    <property type="component" value="Unassembled WGS sequence"/>
</dbReference>
<sequence>MPILQYKCKKCGKKFEELVRSHTDQVVCPDCGGETERDYSGPVYSATGKKPSSCTGHCATCSGCH</sequence>
<gene>
    <name evidence="2" type="ORF">IAC57_05875</name>
</gene>
<dbReference type="NCBIfam" id="TIGR02605">
    <property type="entry name" value="CxxC_CxxC_SSSS"/>
    <property type="match status" value="1"/>
</dbReference>
<dbReference type="EMBL" id="DVMZ01000159">
    <property type="protein sequence ID" value="HIU59617.1"/>
    <property type="molecule type" value="Genomic_DNA"/>
</dbReference>
<feature type="domain" description="Putative regulatory protein FmdB zinc ribbon" evidence="1">
    <location>
        <begin position="1"/>
        <end position="40"/>
    </location>
</feature>
<accession>A0A9D1SH94</accession>